<dbReference type="RefSeq" id="WP_031567483.1">
    <property type="nucleotide sequence ID" value="NZ_CAAAIS010000008.1"/>
</dbReference>
<dbReference type="InterPro" id="IPR051683">
    <property type="entry name" value="Enoyl-CoA_Hydratase/Isomerase"/>
</dbReference>
<proteinExistence type="inferred from homology"/>
<dbReference type="CDD" id="cd06558">
    <property type="entry name" value="crotonase-like"/>
    <property type="match status" value="1"/>
</dbReference>
<evidence type="ECO:0000313" key="3">
    <source>
        <dbReference type="Proteomes" id="UP000255297"/>
    </source>
</evidence>
<dbReference type="Gene3D" id="3.90.226.10">
    <property type="entry name" value="2-enoyl-CoA Hydratase, Chain A, domain 1"/>
    <property type="match status" value="1"/>
</dbReference>
<reference evidence="2 3" key="1">
    <citation type="submission" date="2018-06" db="EMBL/GenBank/DDBJ databases">
        <authorList>
            <consortium name="Pathogen Informatics"/>
            <person name="Doyle S."/>
        </authorList>
    </citation>
    <scope>NUCLEOTIDE SEQUENCE [LARGE SCALE GENOMIC DNA]</scope>
    <source>
        <strain evidence="2 3">NCTC11532</strain>
    </source>
</reference>
<dbReference type="PANTHER" id="PTHR42964">
    <property type="entry name" value="ENOYL-COA HYDRATASE"/>
    <property type="match status" value="1"/>
</dbReference>
<dbReference type="PANTHER" id="PTHR42964:SF1">
    <property type="entry name" value="POLYKETIDE BIOSYNTHESIS ENOYL-COA HYDRATASE PKSH-RELATED"/>
    <property type="match status" value="1"/>
</dbReference>
<evidence type="ECO:0000256" key="1">
    <source>
        <dbReference type="ARBA" id="ARBA00005254"/>
    </source>
</evidence>
<keyword evidence="3" id="KW-1185">Reference proteome</keyword>
<dbReference type="GO" id="GO:0004300">
    <property type="term" value="F:enoyl-CoA hydratase activity"/>
    <property type="evidence" value="ECO:0007669"/>
    <property type="project" value="UniProtKB-EC"/>
</dbReference>
<sequence>MSDLIYEIEERLCVLTLNRVNKHNAFDNQLLRELQHHLDTAIADPKVRVIILKANGKHFSAGADLAWMQSMTEYTEEENIKDAMILGNLMFTLNKSPKPTVAMVHGSAFGGGAGLAAACDIAIASHSARFCFSEVKLGLIPAVISPYVVQAIGERSAKALFMSAEIFDAAKALSFHLVHHCVPEDNLLEFTLNYAKQMSENAPEAVRDSKKLAYYVKDKKINEELVYYTASLIAQKRVSAEGQHGLNAFLRKEKPNWD</sequence>
<dbReference type="AlphaFoldDB" id="A0A378LSV7"/>
<dbReference type="InterPro" id="IPR014748">
    <property type="entry name" value="Enoyl-CoA_hydra_C"/>
</dbReference>
<dbReference type="Gene3D" id="1.10.12.10">
    <property type="entry name" value="Lyase 2-enoyl-coa Hydratase, Chain A, domain 2"/>
    <property type="match status" value="1"/>
</dbReference>
<keyword evidence="2" id="KW-0456">Lyase</keyword>
<dbReference type="EMBL" id="UGPB01000001">
    <property type="protein sequence ID" value="STY28922.1"/>
    <property type="molecule type" value="Genomic_DNA"/>
</dbReference>
<dbReference type="Proteomes" id="UP000255297">
    <property type="component" value="Unassembled WGS sequence"/>
</dbReference>
<dbReference type="STRING" id="1122170.GCA_000701265_01920"/>
<dbReference type="GO" id="GO:0008300">
    <property type="term" value="P:isoprenoid catabolic process"/>
    <property type="evidence" value="ECO:0007669"/>
    <property type="project" value="TreeGrafter"/>
</dbReference>
<protein>
    <submittedName>
        <fullName evidence="2">Enoyl-CoA hydratase</fullName>
        <ecNumber evidence="2">4.2.1.17</ecNumber>
    </submittedName>
</protein>
<name>A0A378LSV7_9GAMM</name>
<dbReference type="InterPro" id="IPR001753">
    <property type="entry name" value="Enoyl-CoA_hydra/iso"/>
</dbReference>
<gene>
    <name evidence="2" type="primary">echA8_2</name>
    <name evidence="2" type="ORF">NCTC11532_01099</name>
</gene>
<dbReference type="OrthoDB" id="9807606at2"/>
<dbReference type="Pfam" id="PF00378">
    <property type="entry name" value="ECH_1"/>
    <property type="match status" value="1"/>
</dbReference>
<organism evidence="2 3">
    <name type="scientific">Legionella wadsworthii</name>
    <dbReference type="NCBI Taxonomy" id="28088"/>
    <lineage>
        <taxon>Bacteria</taxon>
        <taxon>Pseudomonadati</taxon>
        <taxon>Pseudomonadota</taxon>
        <taxon>Gammaproteobacteria</taxon>
        <taxon>Legionellales</taxon>
        <taxon>Legionellaceae</taxon>
        <taxon>Legionella</taxon>
    </lineage>
</organism>
<dbReference type="InterPro" id="IPR029045">
    <property type="entry name" value="ClpP/crotonase-like_dom_sf"/>
</dbReference>
<dbReference type="SUPFAM" id="SSF52096">
    <property type="entry name" value="ClpP/crotonase"/>
    <property type="match status" value="1"/>
</dbReference>
<dbReference type="EC" id="4.2.1.17" evidence="2"/>
<accession>A0A378LSV7</accession>
<comment type="similarity">
    <text evidence="1">Belongs to the enoyl-CoA hydratase/isomerase family.</text>
</comment>
<evidence type="ECO:0000313" key="2">
    <source>
        <dbReference type="EMBL" id="STY28922.1"/>
    </source>
</evidence>